<sequence length="79" mass="8894">MAEQDALIDSTTAPAETSCCCCCNPERNISHEFIHEHLKGNPLFGWWHMPKLQPWDVLDKLRLTEQLLQIESGGVGDST</sequence>
<accession>A0A1Q9ENM0</accession>
<gene>
    <name evidence="1" type="ORF">AK812_SmicGene7412</name>
</gene>
<comment type="caution">
    <text evidence="1">The sequence shown here is derived from an EMBL/GenBank/DDBJ whole genome shotgun (WGS) entry which is preliminary data.</text>
</comment>
<reference evidence="1 2" key="1">
    <citation type="submission" date="2016-02" db="EMBL/GenBank/DDBJ databases">
        <title>Genome analysis of coral dinoflagellate symbionts highlights evolutionary adaptations to a symbiotic lifestyle.</title>
        <authorList>
            <person name="Aranda M."/>
            <person name="Li Y."/>
            <person name="Liew Y.J."/>
            <person name="Baumgarten S."/>
            <person name="Simakov O."/>
            <person name="Wilson M."/>
            <person name="Piel J."/>
            <person name="Ashoor H."/>
            <person name="Bougouffa S."/>
            <person name="Bajic V.B."/>
            <person name="Ryu T."/>
            <person name="Ravasi T."/>
            <person name="Bayer T."/>
            <person name="Micklem G."/>
            <person name="Kim H."/>
            <person name="Bhak J."/>
            <person name="Lajeunesse T.C."/>
            <person name="Voolstra C.R."/>
        </authorList>
    </citation>
    <scope>NUCLEOTIDE SEQUENCE [LARGE SCALE GENOMIC DNA]</scope>
    <source>
        <strain evidence="1 2">CCMP2467</strain>
    </source>
</reference>
<organism evidence="1 2">
    <name type="scientific">Symbiodinium microadriaticum</name>
    <name type="common">Dinoflagellate</name>
    <name type="synonym">Zooxanthella microadriatica</name>
    <dbReference type="NCBI Taxonomy" id="2951"/>
    <lineage>
        <taxon>Eukaryota</taxon>
        <taxon>Sar</taxon>
        <taxon>Alveolata</taxon>
        <taxon>Dinophyceae</taxon>
        <taxon>Suessiales</taxon>
        <taxon>Symbiodiniaceae</taxon>
        <taxon>Symbiodinium</taxon>
    </lineage>
</organism>
<proteinExistence type="predicted"/>
<dbReference type="EMBL" id="LSRX01000105">
    <property type="protein sequence ID" value="OLQ09020.1"/>
    <property type="molecule type" value="Genomic_DNA"/>
</dbReference>
<dbReference type="AlphaFoldDB" id="A0A1Q9ENM0"/>
<name>A0A1Q9ENM0_SYMMI</name>
<dbReference type="OrthoDB" id="10299381at2759"/>
<evidence type="ECO:0000313" key="2">
    <source>
        <dbReference type="Proteomes" id="UP000186817"/>
    </source>
</evidence>
<keyword evidence="2" id="KW-1185">Reference proteome</keyword>
<dbReference type="Proteomes" id="UP000186817">
    <property type="component" value="Unassembled WGS sequence"/>
</dbReference>
<protein>
    <submittedName>
        <fullName evidence="1">Uncharacterized protein</fullName>
    </submittedName>
</protein>
<evidence type="ECO:0000313" key="1">
    <source>
        <dbReference type="EMBL" id="OLQ09020.1"/>
    </source>
</evidence>